<dbReference type="EMBL" id="JAHJDP010000116">
    <property type="protein sequence ID" value="MBU2693146.1"/>
    <property type="molecule type" value="Genomic_DNA"/>
</dbReference>
<evidence type="ECO:0000313" key="2">
    <source>
        <dbReference type="Proteomes" id="UP000777784"/>
    </source>
</evidence>
<gene>
    <name evidence="1" type="ORF">KJ970_19700</name>
</gene>
<dbReference type="Pfam" id="PF09986">
    <property type="entry name" value="DUF2225"/>
    <property type="match status" value="1"/>
</dbReference>
<evidence type="ECO:0000313" key="1">
    <source>
        <dbReference type="EMBL" id="MBU2693146.1"/>
    </source>
</evidence>
<dbReference type="AlphaFoldDB" id="A0A948W8X2"/>
<reference evidence="1" key="1">
    <citation type="submission" date="2021-05" db="EMBL/GenBank/DDBJ databases">
        <title>Energy efficiency and biological interactions define the core microbiome of deep oligotrophic groundwater.</title>
        <authorList>
            <person name="Mehrshad M."/>
            <person name="Lopez-Fernandez M."/>
            <person name="Bell E."/>
            <person name="Bernier-Latmani R."/>
            <person name="Bertilsson S."/>
            <person name="Dopson M."/>
        </authorList>
    </citation>
    <scope>NUCLEOTIDE SEQUENCE</scope>
    <source>
        <strain evidence="1">Modern_marine.mb.64</strain>
    </source>
</reference>
<protein>
    <submittedName>
        <fullName evidence="1">DUF2225 domain-containing protein</fullName>
    </submittedName>
</protein>
<name>A0A948W8X2_UNCEI</name>
<accession>A0A948W8X2</accession>
<comment type="caution">
    <text evidence="1">The sequence shown here is derived from an EMBL/GenBank/DDBJ whole genome shotgun (WGS) entry which is preliminary data.</text>
</comment>
<dbReference type="InterPro" id="IPR018708">
    <property type="entry name" value="DUF2225"/>
</dbReference>
<dbReference type="Proteomes" id="UP000777784">
    <property type="component" value="Unassembled WGS sequence"/>
</dbReference>
<organism evidence="1 2">
    <name type="scientific">Eiseniibacteriota bacterium</name>
    <dbReference type="NCBI Taxonomy" id="2212470"/>
    <lineage>
        <taxon>Bacteria</taxon>
        <taxon>Candidatus Eiseniibacteriota</taxon>
    </lineage>
</organism>
<proteinExistence type="predicted"/>
<sequence length="339" mass="38306">MNANPINASKNKNIQPPPYYILSVACPLCGKSSEQILVRPRRVRRAKIENDLFQWVPIWTGTKNSDQFPNVRPFDLGVLHCPACGFTETQQTFRSLDKVKYPNARTLKQILVLKKLIQRDGPLRALVKGINPIDPTLYSAFMIQVAALAIQMLPHPEIRDFTRIGNCAVRIARFHLDRLHYGGPCWETPESVALPAVSPLASAFEKILEDLKPIKEAWSLIPQSYNEALKIAIDAFGVALDRGFPGETSLKRIELSNQRAHLVGETGDHLKAQSLLEDLVIQIDELKENWESETGHPKETMDDLDHTWSLQDQLLKLDHFRKVTTELLKILGKRLSEAA</sequence>